<keyword evidence="9" id="KW-1185">Reference proteome</keyword>
<proteinExistence type="predicted"/>
<evidence type="ECO:0000256" key="6">
    <source>
        <dbReference type="PROSITE-ProRule" id="PRU00042"/>
    </source>
</evidence>
<dbReference type="GO" id="GO:0006325">
    <property type="term" value="P:chromatin organization"/>
    <property type="evidence" value="ECO:0007669"/>
    <property type="project" value="UniProtKB-KW"/>
</dbReference>
<evidence type="ECO:0000313" key="8">
    <source>
        <dbReference type="EMBL" id="ELP88162.1"/>
    </source>
</evidence>
<dbReference type="RefSeq" id="XP_004254933.1">
    <property type="nucleotide sequence ID" value="XM_004254885.1"/>
</dbReference>
<dbReference type="KEGG" id="eiv:EIN_223750"/>
<dbReference type="PROSITE" id="PS51640">
    <property type="entry name" value="MRG"/>
    <property type="match status" value="1"/>
</dbReference>
<dbReference type="Gene3D" id="3.30.160.60">
    <property type="entry name" value="Classic Zinc Finger"/>
    <property type="match status" value="1"/>
</dbReference>
<dbReference type="GO" id="GO:0005634">
    <property type="term" value="C:nucleus"/>
    <property type="evidence" value="ECO:0007669"/>
    <property type="project" value="UniProtKB-SubCell"/>
</dbReference>
<dbReference type="AlphaFoldDB" id="A0A0A1U278"/>
<evidence type="ECO:0000256" key="2">
    <source>
        <dbReference type="ARBA" id="ARBA00022853"/>
    </source>
</evidence>
<evidence type="ECO:0000256" key="5">
    <source>
        <dbReference type="ARBA" id="ARBA00023242"/>
    </source>
</evidence>
<evidence type="ECO:0000256" key="3">
    <source>
        <dbReference type="ARBA" id="ARBA00023015"/>
    </source>
</evidence>
<keyword evidence="3" id="KW-0805">Transcription regulation</keyword>
<dbReference type="PANTHER" id="PTHR10880">
    <property type="entry name" value="MORTALITY FACTOR 4-LIKE PROTEIN"/>
    <property type="match status" value="1"/>
</dbReference>
<name>A0A0A1U278_ENTIV</name>
<dbReference type="GO" id="GO:0000123">
    <property type="term" value="C:histone acetyltransferase complex"/>
    <property type="evidence" value="ECO:0007669"/>
    <property type="project" value="TreeGrafter"/>
</dbReference>
<dbReference type="InterPro" id="IPR026541">
    <property type="entry name" value="MRG_dom"/>
</dbReference>
<protein>
    <recommendedName>
        <fullName evidence="7">C2H2-type domain-containing protein</fullName>
    </recommendedName>
</protein>
<dbReference type="SUPFAM" id="SSF57667">
    <property type="entry name" value="beta-beta-alpha zinc fingers"/>
    <property type="match status" value="1"/>
</dbReference>
<dbReference type="InterPro" id="IPR036236">
    <property type="entry name" value="Znf_C2H2_sf"/>
</dbReference>
<keyword evidence="6" id="KW-0863">Zinc-finger</keyword>
<dbReference type="GO" id="GO:0006355">
    <property type="term" value="P:regulation of DNA-templated transcription"/>
    <property type="evidence" value="ECO:0007669"/>
    <property type="project" value="InterPro"/>
</dbReference>
<dbReference type="InterPro" id="IPR013087">
    <property type="entry name" value="Znf_C2H2_type"/>
</dbReference>
<dbReference type="PANTHER" id="PTHR10880:SF15">
    <property type="entry name" value="MSL COMPLEX SUBUNIT 3"/>
    <property type="match status" value="1"/>
</dbReference>
<dbReference type="EMBL" id="KB206756">
    <property type="protein sequence ID" value="ELP88162.1"/>
    <property type="molecule type" value="Genomic_DNA"/>
</dbReference>
<evidence type="ECO:0000256" key="1">
    <source>
        <dbReference type="ARBA" id="ARBA00004123"/>
    </source>
</evidence>
<dbReference type="GeneID" id="14887390"/>
<evidence type="ECO:0000259" key="7">
    <source>
        <dbReference type="PROSITE" id="PS50157"/>
    </source>
</evidence>
<dbReference type="Proteomes" id="UP000014680">
    <property type="component" value="Unassembled WGS sequence"/>
</dbReference>
<dbReference type="OrthoDB" id="124855at2759"/>
<accession>A0A0A1U278</accession>
<keyword evidence="2" id="KW-0156">Chromatin regulator</keyword>
<organism evidence="8 9">
    <name type="scientific">Entamoeba invadens IP1</name>
    <dbReference type="NCBI Taxonomy" id="370355"/>
    <lineage>
        <taxon>Eukaryota</taxon>
        <taxon>Amoebozoa</taxon>
        <taxon>Evosea</taxon>
        <taxon>Archamoebae</taxon>
        <taxon>Mastigamoebida</taxon>
        <taxon>Entamoebidae</taxon>
        <taxon>Entamoeba</taxon>
    </lineage>
</organism>
<dbReference type="Gene3D" id="1.10.274.30">
    <property type="entry name" value="MRG domain"/>
    <property type="match status" value="1"/>
</dbReference>
<dbReference type="GO" id="GO:0008270">
    <property type="term" value="F:zinc ion binding"/>
    <property type="evidence" value="ECO:0007669"/>
    <property type="project" value="UniProtKB-KW"/>
</dbReference>
<dbReference type="VEuPathDB" id="AmoebaDB:EIN_223750"/>
<keyword evidence="6" id="KW-0862">Zinc</keyword>
<evidence type="ECO:0000256" key="4">
    <source>
        <dbReference type="ARBA" id="ARBA00023163"/>
    </source>
</evidence>
<dbReference type="InterPro" id="IPR008676">
    <property type="entry name" value="MRG"/>
</dbReference>
<keyword evidence="4" id="KW-0804">Transcription</keyword>
<reference evidence="8 9" key="1">
    <citation type="submission" date="2012-10" db="EMBL/GenBank/DDBJ databases">
        <authorList>
            <person name="Zafar N."/>
            <person name="Inman J."/>
            <person name="Hall N."/>
            <person name="Lorenzi H."/>
            <person name="Caler E."/>
        </authorList>
    </citation>
    <scope>NUCLEOTIDE SEQUENCE [LARGE SCALE GENOMIC DNA]</scope>
    <source>
        <strain evidence="8 9">IP1</strain>
    </source>
</reference>
<sequence>MEEDGKKPHKCKHLGCDKTYVSLRYLRAHETKEHTGCPPECKLCEEFRNRRKTRKKHEDDDIPILMELPQKLCERLMDGNDKMLNNSYLVPLPRTPSVRAILQDFIKTLQDKEIADFAISFYTLFCEMVGPFLLYEIEKKQYQQILTLVKSNDEIGDYYGGEHLLRLVAKLPQIAYEIRFDKMDELKEFLEHLAHFMEENSETIFLEKFFRINPDQKTLF</sequence>
<dbReference type="OMA" id="AHETKEH"/>
<keyword evidence="5" id="KW-0539">Nucleus</keyword>
<dbReference type="Pfam" id="PF05712">
    <property type="entry name" value="MRG"/>
    <property type="match status" value="1"/>
</dbReference>
<dbReference type="PROSITE" id="PS50157">
    <property type="entry name" value="ZINC_FINGER_C2H2_2"/>
    <property type="match status" value="1"/>
</dbReference>
<dbReference type="PROSITE" id="PS00028">
    <property type="entry name" value="ZINC_FINGER_C2H2_1"/>
    <property type="match status" value="1"/>
</dbReference>
<keyword evidence="6" id="KW-0479">Metal-binding</keyword>
<feature type="domain" description="C2H2-type" evidence="7">
    <location>
        <begin position="9"/>
        <end position="39"/>
    </location>
</feature>
<evidence type="ECO:0000313" key="9">
    <source>
        <dbReference type="Proteomes" id="UP000014680"/>
    </source>
</evidence>
<gene>
    <name evidence="8" type="ORF">EIN_223750</name>
</gene>
<comment type="subcellular location">
    <subcellularLocation>
        <location evidence="1">Nucleus</location>
    </subcellularLocation>
</comment>
<dbReference type="InterPro" id="IPR038217">
    <property type="entry name" value="MRG_C_sf"/>
</dbReference>